<sequence>MANSLVALESLWVCKCEALVEIVGIEEGTLDVEMDTEGMASSRIVFPKLSSLELFSLGRFRMFCSQNYELVFPSLHKLVIEDCPAMSRLCSGQLNAPKLKYTVNNLFADADAEDEE</sequence>
<gene>
    <name evidence="1" type="ORF">FPE_LOCUS27089</name>
</gene>
<reference evidence="1" key="1">
    <citation type="submission" date="2023-05" db="EMBL/GenBank/DDBJ databases">
        <authorList>
            <person name="Huff M."/>
        </authorList>
    </citation>
    <scope>NUCLEOTIDE SEQUENCE</scope>
</reference>
<dbReference type="AlphaFoldDB" id="A0AAD2A289"/>
<proteinExistence type="predicted"/>
<evidence type="ECO:0000313" key="2">
    <source>
        <dbReference type="Proteomes" id="UP000834106"/>
    </source>
</evidence>
<name>A0AAD2A289_9LAMI</name>
<dbReference type="Proteomes" id="UP000834106">
    <property type="component" value="Chromosome 17"/>
</dbReference>
<protein>
    <submittedName>
        <fullName evidence="1">Uncharacterized protein</fullName>
    </submittedName>
</protein>
<organism evidence="1 2">
    <name type="scientific">Fraxinus pennsylvanica</name>
    <dbReference type="NCBI Taxonomy" id="56036"/>
    <lineage>
        <taxon>Eukaryota</taxon>
        <taxon>Viridiplantae</taxon>
        <taxon>Streptophyta</taxon>
        <taxon>Embryophyta</taxon>
        <taxon>Tracheophyta</taxon>
        <taxon>Spermatophyta</taxon>
        <taxon>Magnoliopsida</taxon>
        <taxon>eudicotyledons</taxon>
        <taxon>Gunneridae</taxon>
        <taxon>Pentapetalae</taxon>
        <taxon>asterids</taxon>
        <taxon>lamiids</taxon>
        <taxon>Lamiales</taxon>
        <taxon>Oleaceae</taxon>
        <taxon>Oleeae</taxon>
        <taxon>Fraxinus</taxon>
    </lineage>
</organism>
<evidence type="ECO:0000313" key="1">
    <source>
        <dbReference type="EMBL" id="CAI9779659.1"/>
    </source>
</evidence>
<keyword evidence="2" id="KW-1185">Reference proteome</keyword>
<accession>A0AAD2A289</accession>
<dbReference type="EMBL" id="OU503052">
    <property type="protein sequence ID" value="CAI9779659.1"/>
    <property type="molecule type" value="Genomic_DNA"/>
</dbReference>